<dbReference type="GO" id="GO:0003700">
    <property type="term" value="F:DNA-binding transcription factor activity"/>
    <property type="evidence" value="ECO:0007669"/>
    <property type="project" value="TreeGrafter"/>
</dbReference>
<dbReference type="PANTHER" id="PTHR46797:SF1">
    <property type="entry name" value="METHYLPHOSPHONATE SYNTHASE"/>
    <property type="match status" value="1"/>
</dbReference>
<dbReference type="SMART" id="SM00530">
    <property type="entry name" value="HTH_XRE"/>
    <property type="match status" value="1"/>
</dbReference>
<dbReference type="RefSeq" id="WP_129602293.1">
    <property type="nucleotide sequence ID" value="NZ_SBLB01000003.1"/>
</dbReference>
<dbReference type="GO" id="GO:0005829">
    <property type="term" value="C:cytosol"/>
    <property type="evidence" value="ECO:0007669"/>
    <property type="project" value="TreeGrafter"/>
</dbReference>
<evidence type="ECO:0000313" key="3">
    <source>
        <dbReference type="EMBL" id="RYC69909.1"/>
    </source>
</evidence>
<dbReference type="Proteomes" id="UP000290407">
    <property type="component" value="Unassembled WGS sequence"/>
</dbReference>
<dbReference type="PANTHER" id="PTHR46797">
    <property type="entry name" value="HTH-TYPE TRANSCRIPTIONAL REGULATOR"/>
    <property type="match status" value="1"/>
</dbReference>
<sequence length="510" mass="58399">MNLPADHIRLLFGLKLRQLRLDRGLSVSELAQQAGLSVSYVTEIEKGRKYPKADKISALANAMQVDYDTLVSLKLSKKLEPISDLLRSKFLTEVPLELFGIDPSDLLELLAEAPAKVSAMIRTFMDIALTYNMSVERLYLTMLRSYQEMHDNFFPDIEADAERFLNQFAPSGQAVDEALLTNLLKTQYNIHIEYFDPLTQPELTALRSIFRPGRAVSSANAPAEKRTLHLNAGLTLEQRSFILAREVGFQFMSLKNRPYTYSWVEAESFEQILNNYKASYFAGAILIRRDQLVERLSALFARDTWSNDDFLQLITDFGATPERFFYRLSNVLPSAFGIDQLFFYRFNHTAGQTTFHLTKEMHLSRQQGPRGMVDEHYCRRWIALTILQELSFLQQNKGFDGTLCRAQVSEYFDTRQQYLIVSVAHPFQARVGGQTAQQNMSVSMCFAINDALRAKMKFLTTTNNDIPFRIVNEACERCGIFDCRERVAAPTILQKKRQFAGLKEAVEKLK</sequence>
<keyword evidence="4" id="KW-1185">Reference proteome</keyword>
<dbReference type="PROSITE" id="PS50943">
    <property type="entry name" value="HTH_CROC1"/>
    <property type="match status" value="1"/>
</dbReference>
<dbReference type="EMBL" id="SBLB01000003">
    <property type="protein sequence ID" value="RYC69909.1"/>
    <property type="molecule type" value="Genomic_DNA"/>
</dbReference>
<dbReference type="Pfam" id="PF13560">
    <property type="entry name" value="HTH_31"/>
    <property type="match status" value="1"/>
</dbReference>
<dbReference type="GO" id="GO:0003677">
    <property type="term" value="F:DNA binding"/>
    <property type="evidence" value="ECO:0007669"/>
    <property type="project" value="UniProtKB-KW"/>
</dbReference>
<dbReference type="InterPro" id="IPR001387">
    <property type="entry name" value="Cro/C1-type_HTH"/>
</dbReference>
<name>A0A4Q2USW1_9BACT</name>
<comment type="caution">
    <text evidence="3">The sequence shown here is derived from an EMBL/GenBank/DDBJ whole genome shotgun (WGS) entry which is preliminary data.</text>
</comment>
<protein>
    <submittedName>
        <fullName evidence="3">XRE family transcriptional regulator</fullName>
    </submittedName>
</protein>
<dbReference type="SUPFAM" id="SSF47413">
    <property type="entry name" value="lambda repressor-like DNA-binding domains"/>
    <property type="match status" value="1"/>
</dbReference>
<reference evidence="3 4" key="1">
    <citation type="submission" date="2019-01" db="EMBL/GenBank/DDBJ databases">
        <title>Spirosoma flava sp. nov., a propanil-degrading bacterium isolated from herbicide-contaminated soil.</title>
        <authorList>
            <person name="Zhang L."/>
            <person name="Jiang J.-D."/>
        </authorList>
    </citation>
    <scope>NUCLEOTIDE SEQUENCE [LARGE SCALE GENOMIC DNA]</scope>
    <source>
        <strain evidence="3 4">TY50</strain>
    </source>
</reference>
<dbReference type="Gene3D" id="1.10.260.40">
    <property type="entry name" value="lambda repressor-like DNA-binding domains"/>
    <property type="match status" value="1"/>
</dbReference>
<evidence type="ECO:0000259" key="2">
    <source>
        <dbReference type="PROSITE" id="PS50943"/>
    </source>
</evidence>
<feature type="domain" description="HTH cro/C1-type" evidence="2">
    <location>
        <begin position="16"/>
        <end position="70"/>
    </location>
</feature>
<keyword evidence="1" id="KW-0238">DNA-binding</keyword>
<dbReference type="CDD" id="cd00093">
    <property type="entry name" value="HTH_XRE"/>
    <property type="match status" value="1"/>
</dbReference>
<gene>
    <name evidence="3" type="ORF">EQG79_14860</name>
</gene>
<organism evidence="3 4">
    <name type="scientific">Spirosoma sordidisoli</name>
    <dbReference type="NCBI Taxonomy" id="2502893"/>
    <lineage>
        <taxon>Bacteria</taxon>
        <taxon>Pseudomonadati</taxon>
        <taxon>Bacteroidota</taxon>
        <taxon>Cytophagia</taxon>
        <taxon>Cytophagales</taxon>
        <taxon>Cytophagaceae</taxon>
        <taxon>Spirosoma</taxon>
    </lineage>
</organism>
<dbReference type="InterPro" id="IPR010982">
    <property type="entry name" value="Lambda_DNA-bd_dom_sf"/>
</dbReference>
<accession>A0A4Q2USW1</accession>
<evidence type="ECO:0000256" key="1">
    <source>
        <dbReference type="ARBA" id="ARBA00023125"/>
    </source>
</evidence>
<dbReference type="InterPro" id="IPR050807">
    <property type="entry name" value="TransReg_Diox_bact_type"/>
</dbReference>
<proteinExistence type="predicted"/>
<dbReference type="AlphaFoldDB" id="A0A4Q2USW1"/>
<evidence type="ECO:0000313" key="4">
    <source>
        <dbReference type="Proteomes" id="UP000290407"/>
    </source>
</evidence>